<dbReference type="AlphaFoldDB" id="A0A251U969"/>
<dbReference type="EMBL" id="MNCJ02000323">
    <property type="protein sequence ID" value="KAF5796846.1"/>
    <property type="molecule type" value="Genomic_DNA"/>
</dbReference>
<name>A0A251U969_HELAN</name>
<evidence type="ECO:0000313" key="3">
    <source>
        <dbReference type="Proteomes" id="UP000215914"/>
    </source>
</evidence>
<organism evidence="2 3">
    <name type="scientific">Helianthus annuus</name>
    <name type="common">Common sunflower</name>
    <dbReference type="NCBI Taxonomy" id="4232"/>
    <lineage>
        <taxon>Eukaryota</taxon>
        <taxon>Viridiplantae</taxon>
        <taxon>Streptophyta</taxon>
        <taxon>Embryophyta</taxon>
        <taxon>Tracheophyta</taxon>
        <taxon>Spermatophyta</taxon>
        <taxon>Magnoliopsida</taxon>
        <taxon>eudicotyledons</taxon>
        <taxon>Gunneridae</taxon>
        <taxon>Pentapetalae</taxon>
        <taxon>asterids</taxon>
        <taxon>campanulids</taxon>
        <taxon>Asterales</taxon>
        <taxon>Asteraceae</taxon>
        <taxon>Asteroideae</taxon>
        <taxon>Heliantheae alliance</taxon>
        <taxon>Heliantheae</taxon>
        <taxon>Helianthus</taxon>
    </lineage>
</organism>
<keyword evidence="3" id="KW-1185">Reference proteome</keyword>
<dbReference type="Gramene" id="mRNA:HanXRQr2_Chr08g0356661">
    <property type="protein sequence ID" value="CDS:HanXRQr2_Chr08g0356661.1"/>
    <property type="gene ID" value="HanXRQr2_Chr08g0356661"/>
</dbReference>
<evidence type="ECO:0000313" key="2">
    <source>
        <dbReference type="EMBL" id="OTG19674.1"/>
    </source>
</evidence>
<proteinExistence type="predicted"/>
<gene>
    <name evidence="2" type="ORF">HannXRQ_Chr08g0236731</name>
    <name evidence="1" type="ORF">HanXRQr2_Chr08g0356661</name>
</gene>
<reference evidence="2" key="2">
    <citation type="submission" date="2017-02" db="EMBL/GenBank/DDBJ databases">
        <title>Sunflower complete genome.</title>
        <authorList>
            <person name="Langlade N."/>
            <person name="Munos S."/>
        </authorList>
    </citation>
    <scope>NUCLEOTIDE SEQUENCE [LARGE SCALE GENOMIC DNA]</scope>
    <source>
        <tissue evidence="2">Leaves</tissue>
    </source>
</reference>
<accession>A0A251U969</accession>
<sequence>MILAIHLRQLFVRFNPDRNNPQNLTVTFLSEQFRSSFVFCLFLGNLSHVWAITDYMLLLPPI</sequence>
<dbReference type="Proteomes" id="UP000215914">
    <property type="component" value="Chromosome 8"/>
</dbReference>
<dbReference type="InParanoid" id="A0A251U969"/>
<reference evidence="1" key="3">
    <citation type="submission" date="2020-06" db="EMBL/GenBank/DDBJ databases">
        <title>Helianthus annuus Genome sequencing and assembly Release 2.</title>
        <authorList>
            <person name="Gouzy J."/>
            <person name="Langlade N."/>
            <person name="Munos S."/>
        </authorList>
    </citation>
    <scope>NUCLEOTIDE SEQUENCE</scope>
    <source>
        <tissue evidence="1">Leaves</tissue>
    </source>
</reference>
<dbReference type="EMBL" id="CM007897">
    <property type="protein sequence ID" value="OTG19674.1"/>
    <property type="molecule type" value="Genomic_DNA"/>
</dbReference>
<evidence type="ECO:0000313" key="1">
    <source>
        <dbReference type="EMBL" id="KAF5796846.1"/>
    </source>
</evidence>
<protein>
    <submittedName>
        <fullName evidence="2">Uncharacterized protein</fullName>
    </submittedName>
</protein>
<reference evidence="1 3" key="1">
    <citation type="journal article" date="2017" name="Nature">
        <title>The sunflower genome provides insights into oil metabolism, flowering and Asterid evolution.</title>
        <authorList>
            <person name="Badouin H."/>
            <person name="Gouzy J."/>
            <person name="Grassa C.J."/>
            <person name="Murat F."/>
            <person name="Staton S.E."/>
            <person name="Cottret L."/>
            <person name="Lelandais-Briere C."/>
            <person name="Owens G.L."/>
            <person name="Carrere S."/>
            <person name="Mayjonade B."/>
            <person name="Legrand L."/>
            <person name="Gill N."/>
            <person name="Kane N.C."/>
            <person name="Bowers J.E."/>
            <person name="Hubner S."/>
            <person name="Bellec A."/>
            <person name="Berard A."/>
            <person name="Berges H."/>
            <person name="Blanchet N."/>
            <person name="Boniface M.C."/>
            <person name="Brunel D."/>
            <person name="Catrice O."/>
            <person name="Chaidir N."/>
            <person name="Claudel C."/>
            <person name="Donnadieu C."/>
            <person name="Faraut T."/>
            <person name="Fievet G."/>
            <person name="Helmstetter N."/>
            <person name="King M."/>
            <person name="Knapp S.J."/>
            <person name="Lai Z."/>
            <person name="Le Paslier M.C."/>
            <person name="Lippi Y."/>
            <person name="Lorenzon L."/>
            <person name="Mandel J.R."/>
            <person name="Marage G."/>
            <person name="Marchand G."/>
            <person name="Marquand E."/>
            <person name="Bret-Mestries E."/>
            <person name="Morien E."/>
            <person name="Nambeesan S."/>
            <person name="Nguyen T."/>
            <person name="Pegot-Espagnet P."/>
            <person name="Pouilly N."/>
            <person name="Raftis F."/>
            <person name="Sallet E."/>
            <person name="Schiex T."/>
            <person name="Thomas J."/>
            <person name="Vandecasteele C."/>
            <person name="Vares D."/>
            <person name="Vear F."/>
            <person name="Vautrin S."/>
            <person name="Crespi M."/>
            <person name="Mangin B."/>
            <person name="Burke J.M."/>
            <person name="Salse J."/>
            <person name="Munos S."/>
            <person name="Vincourt P."/>
            <person name="Rieseberg L.H."/>
            <person name="Langlade N.B."/>
        </authorList>
    </citation>
    <scope>NUCLEOTIDE SEQUENCE [LARGE SCALE GENOMIC DNA]</scope>
    <source>
        <strain evidence="3">cv. SF193</strain>
        <tissue evidence="1">Leaves</tissue>
    </source>
</reference>